<protein>
    <submittedName>
        <fullName evidence="1">Uncharacterized protein</fullName>
    </submittedName>
</protein>
<comment type="caution">
    <text evidence="1">The sequence shown here is derived from an EMBL/GenBank/DDBJ whole genome shotgun (WGS) entry which is preliminary data.</text>
</comment>
<reference evidence="1 2" key="1">
    <citation type="journal article" date="2015" name="Microbes Environ.">
        <title>Distribution and evolution of nitrogen fixation genes in the phylum bacteroidetes.</title>
        <authorList>
            <person name="Inoue J."/>
            <person name="Oshima K."/>
            <person name="Suda W."/>
            <person name="Sakamoto M."/>
            <person name="Iino T."/>
            <person name="Noda S."/>
            <person name="Hongoh Y."/>
            <person name="Hattori M."/>
            <person name="Ohkuma M."/>
        </authorList>
    </citation>
    <scope>NUCLEOTIDE SEQUENCE [LARGE SCALE GENOMIC DNA]</scope>
    <source>
        <strain evidence="1 2">JCM 15093</strain>
    </source>
</reference>
<dbReference type="Proteomes" id="UP000027601">
    <property type="component" value="Unassembled WGS sequence"/>
</dbReference>
<keyword evidence="2" id="KW-1185">Reference proteome</keyword>
<proteinExistence type="predicted"/>
<gene>
    <name evidence="1" type="ORF">JCM15093_3555</name>
</gene>
<organism evidence="1 2">
    <name type="scientific">Bacteroides graminisolvens DSM 19988 = JCM 15093</name>
    <dbReference type="NCBI Taxonomy" id="1121097"/>
    <lineage>
        <taxon>Bacteria</taxon>
        <taxon>Pseudomonadati</taxon>
        <taxon>Bacteroidota</taxon>
        <taxon>Bacteroidia</taxon>
        <taxon>Bacteroidales</taxon>
        <taxon>Bacteroidaceae</taxon>
        <taxon>Bacteroides</taxon>
    </lineage>
</organism>
<evidence type="ECO:0000313" key="2">
    <source>
        <dbReference type="Proteomes" id="UP000027601"/>
    </source>
</evidence>
<accession>A0A069D5S6</accession>
<dbReference type="AlphaFoldDB" id="A0A069D5S6"/>
<dbReference type="EMBL" id="BAJS01000046">
    <property type="protein sequence ID" value="GAK38233.1"/>
    <property type="molecule type" value="Genomic_DNA"/>
</dbReference>
<dbReference type="STRING" id="1121097.GCA_000428125_01801"/>
<evidence type="ECO:0000313" key="1">
    <source>
        <dbReference type="EMBL" id="GAK38233.1"/>
    </source>
</evidence>
<name>A0A069D5S6_9BACE</name>
<sequence length="61" mass="7025">MGDVDVYLFDLREYADQLVHDRLAIEVDKDHHHLVFTFHTSLRQNSGHAHFSSGVYCGNPL</sequence>